<dbReference type="Proteomes" id="UP000002630">
    <property type="component" value="Linkage Group LG04"/>
</dbReference>
<reference evidence="1 2" key="1">
    <citation type="journal article" date="2010" name="Nature">
        <title>The Ectocarpus genome and the independent evolution of multicellularity in brown algae.</title>
        <authorList>
            <person name="Cock J.M."/>
            <person name="Sterck L."/>
            <person name="Rouze P."/>
            <person name="Scornet D."/>
            <person name="Allen A.E."/>
            <person name="Amoutzias G."/>
            <person name="Anthouard V."/>
            <person name="Artiguenave F."/>
            <person name="Aury J.M."/>
            <person name="Badger J.H."/>
            <person name="Beszteri B."/>
            <person name="Billiau K."/>
            <person name="Bonnet E."/>
            <person name="Bothwell J.H."/>
            <person name="Bowler C."/>
            <person name="Boyen C."/>
            <person name="Brownlee C."/>
            <person name="Carrano C.J."/>
            <person name="Charrier B."/>
            <person name="Cho G.Y."/>
            <person name="Coelho S.M."/>
            <person name="Collen J."/>
            <person name="Corre E."/>
            <person name="Da Silva C."/>
            <person name="Delage L."/>
            <person name="Delaroque N."/>
            <person name="Dittami S.M."/>
            <person name="Doulbeau S."/>
            <person name="Elias M."/>
            <person name="Farnham G."/>
            <person name="Gachon C.M."/>
            <person name="Gschloessl B."/>
            <person name="Heesch S."/>
            <person name="Jabbari K."/>
            <person name="Jubin C."/>
            <person name="Kawai H."/>
            <person name="Kimura K."/>
            <person name="Kloareg B."/>
            <person name="Kupper F.C."/>
            <person name="Lang D."/>
            <person name="Le Bail A."/>
            <person name="Leblanc C."/>
            <person name="Lerouge P."/>
            <person name="Lohr M."/>
            <person name="Lopez P.J."/>
            <person name="Martens C."/>
            <person name="Maumus F."/>
            <person name="Michel G."/>
            <person name="Miranda-Saavedra D."/>
            <person name="Morales J."/>
            <person name="Moreau H."/>
            <person name="Motomura T."/>
            <person name="Nagasato C."/>
            <person name="Napoli C.A."/>
            <person name="Nelson D.R."/>
            <person name="Nyvall-Collen P."/>
            <person name="Peters A.F."/>
            <person name="Pommier C."/>
            <person name="Potin P."/>
            <person name="Poulain J."/>
            <person name="Quesneville H."/>
            <person name="Read B."/>
            <person name="Rensing S.A."/>
            <person name="Ritter A."/>
            <person name="Rousvoal S."/>
            <person name="Samanta M."/>
            <person name="Samson G."/>
            <person name="Schroeder D.C."/>
            <person name="Segurens B."/>
            <person name="Strittmatter M."/>
            <person name="Tonon T."/>
            <person name="Tregear J.W."/>
            <person name="Valentin K."/>
            <person name="von Dassow P."/>
            <person name="Yamagishi T."/>
            <person name="Van de Peer Y."/>
            <person name="Wincker P."/>
        </authorList>
    </citation>
    <scope>NUCLEOTIDE SEQUENCE [LARGE SCALE GENOMIC DNA]</scope>
    <source>
        <strain evidence="2">Ec32 / CCAP1310/4</strain>
    </source>
</reference>
<dbReference type="InterPro" id="IPR027471">
    <property type="entry name" value="YbeD-like_sf"/>
</dbReference>
<protein>
    <recommendedName>
        <fullName evidence="3">DUF493 domain-containing protein</fullName>
    </recommendedName>
</protein>
<dbReference type="EMBL" id="FN649729">
    <property type="protein sequence ID" value="CBN78749.1"/>
    <property type="molecule type" value="Genomic_DNA"/>
</dbReference>
<accession>D8LQI5</accession>
<dbReference type="InterPro" id="IPR007454">
    <property type="entry name" value="UPF0250_YbeD-like"/>
</dbReference>
<keyword evidence="2" id="KW-1185">Reference proteome</keyword>
<dbReference type="SUPFAM" id="SSF117991">
    <property type="entry name" value="YbeD/HP0495-like"/>
    <property type="match status" value="1"/>
</dbReference>
<dbReference type="Gene3D" id="3.30.70.260">
    <property type="match status" value="1"/>
</dbReference>
<dbReference type="OrthoDB" id="2533at2759"/>
<evidence type="ECO:0000313" key="2">
    <source>
        <dbReference type="Proteomes" id="UP000002630"/>
    </source>
</evidence>
<evidence type="ECO:0008006" key="3">
    <source>
        <dbReference type="Google" id="ProtNLM"/>
    </source>
</evidence>
<dbReference type="EMBL" id="FN648818">
    <property type="protein sequence ID" value="CBN78749.1"/>
    <property type="molecule type" value="Genomic_DNA"/>
</dbReference>
<dbReference type="InParanoid" id="D8LQI5"/>
<evidence type="ECO:0000313" key="1">
    <source>
        <dbReference type="EMBL" id="CBN78749.1"/>
    </source>
</evidence>
<organism evidence="1 2">
    <name type="scientific">Ectocarpus siliculosus</name>
    <name type="common">Brown alga</name>
    <name type="synonym">Conferva siliculosa</name>
    <dbReference type="NCBI Taxonomy" id="2880"/>
    <lineage>
        <taxon>Eukaryota</taxon>
        <taxon>Sar</taxon>
        <taxon>Stramenopiles</taxon>
        <taxon>Ochrophyta</taxon>
        <taxon>PX clade</taxon>
        <taxon>Phaeophyceae</taxon>
        <taxon>Ectocarpales</taxon>
        <taxon>Ectocarpaceae</taxon>
        <taxon>Ectocarpus</taxon>
    </lineage>
</organism>
<sequence length="118" mass="13030">MPLADKAASKLLAKEGPDGSSKFDNPAVGDFQVLDALVEYPGSFDLKIIGVDDDTFVSDIRKAVAGCLTNGEDNVIKCSTREKGKYTSITLKVRVENSTQLYKCYEVINEDKRVKFKF</sequence>
<gene>
    <name evidence="1" type="primary">Duf493</name>
    <name evidence="1" type="ORF">Esi_0006_0130</name>
</gene>
<proteinExistence type="predicted"/>
<name>D8LQI5_ECTSI</name>
<dbReference type="Pfam" id="PF04359">
    <property type="entry name" value="DUF493"/>
    <property type="match status" value="1"/>
</dbReference>
<dbReference type="AlphaFoldDB" id="D8LQI5"/>